<protein>
    <submittedName>
        <fullName evidence="1">Uncharacterized protein</fullName>
    </submittedName>
</protein>
<gene>
    <name evidence="1" type="ORF">AEA09_07505</name>
</gene>
<organism evidence="1 2">
    <name type="scientific">Lysinibacillus contaminans</name>
    <dbReference type="NCBI Taxonomy" id="1293441"/>
    <lineage>
        <taxon>Bacteria</taxon>
        <taxon>Bacillati</taxon>
        <taxon>Bacillota</taxon>
        <taxon>Bacilli</taxon>
        <taxon>Bacillales</taxon>
        <taxon>Bacillaceae</taxon>
        <taxon>Lysinibacillus</taxon>
    </lineage>
</organism>
<dbReference type="EMBL" id="LGRV01000003">
    <property type="protein sequence ID" value="KOS68415.1"/>
    <property type="molecule type" value="Genomic_DNA"/>
</dbReference>
<evidence type="ECO:0000313" key="2">
    <source>
        <dbReference type="Proteomes" id="UP000050668"/>
    </source>
</evidence>
<name>A0ABR5K145_9BACI</name>
<evidence type="ECO:0000313" key="1">
    <source>
        <dbReference type="EMBL" id="KOS68415.1"/>
    </source>
</evidence>
<keyword evidence="2" id="KW-1185">Reference proteome</keyword>
<reference evidence="2" key="1">
    <citation type="submission" date="2015-07" db="EMBL/GenBank/DDBJ databases">
        <title>Fjat-14205 dsm 2895.</title>
        <authorList>
            <person name="Liu B."/>
            <person name="Wang J."/>
            <person name="Zhu Y."/>
            <person name="Liu G."/>
            <person name="Chen Q."/>
            <person name="Chen Z."/>
            <person name="Lan J."/>
            <person name="Che J."/>
            <person name="Ge C."/>
            <person name="Shi H."/>
            <person name="Pan Z."/>
            <person name="Liu X."/>
        </authorList>
    </citation>
    <scope>NUCLEOTIDE SEQUENCE [LARGE SCALE GENOMIC DNA]</scope>
    <source>
        <strain evidence="2">DSM 25560</strain>
    </source>
</reference>
<sequence>MRRMMVFHMGGNMRYLRLIENDFVDTSKQQLIYMRKQHDKYSISPKLSEEQLHQMMQVVEDIRLNSLKKLL</sequence>
<dbReference type="Proteomes" id="UP000050668">
    <property type="component" value="Unassembled WGS sequence"/>
</dbReference>
<proteinExistence type="predicted"/>
<accession>A0ABR5K145</accession>
<comment type="caution">
    <text evidence="1">The sequence shown here is derived from an EMBL/GenBank/DDBJ whole genome shotgun (WGS) entry which is preliminary data.</text>
</comment>